<dbReference type="PANTHER" id="PTHR38477:SF1">
    <property type="entry name" value="MUREIN L,D-TRANSPEPTIDASE CATALYTIC DOMAIN FAMILY PROTEIN"/>
    <property type="match status" value="1"/>
</dbReference>
<organism evidence="2">
    <name type="scientific">uncultured Gemmatimonadota bacterium</name>
    <dbReference type="NCBI Taxonomy" id="203437"/>
    <lineage>
        <taxon>Bacteria</taxon>
        <taxon>Pseudomonadati</taxon>
        <taxon>Gemmatimonadota</taxon>
        <taxon>environmental samples</taxon>
    </lineage>
</organism>
<evidence type="ECO:0008006" key="3">
    <source>
        <dbReference type="Google" id="ProtNLM"/>
    </source>
</evidence>
<proteinExistence type="predicted"/>
<name>A0A6J4M781_9BACT</name>
<evidence type="ECO:0000256" key="1">
    <source>
        <dbReference type="SAM" id="MobiDB-lite"/>
    </source>
</evidence>
<gene>
    <name evidence="2" type="ORF">AVDCRST_MAG89-3179</name>
</gene>
<evidence type="ECO:0000313" key="2">
    <source>
        <dbReference type="EMBL" id="CAA9351992.1"/>
    </source>
</evidence>
<dbReference type="EMBL" id="CADCTV010000664">
    <property type="protein sequence ID" value="CAA9351992.1"/>
    <property type="molecule type" value="Genomic_DNA"/>
</dbReference>
<dbReference type="PANTHER" id="PTHR38477">
    <property type="entry name" value="HYPOTHETICAL EXPORTED PROTEIN"/>
    <property type="match status" value="1"/>
</dbReference>
<dbReference type="Pfam" id="PF13645">
    <property type="entry name" value="YkuD_2"/>
    <property type="match status" value="1"/>
</dbReference>
<protein>
    <recommendedName>
        <fullName evidence="3">YkuD domain-containing protein</fullName>
    </recommendedName>
</protein>
<sequence length="300" mass="32187">MRSNLLTIATAAACIGATGALIDRSDRPQPAPAPQAAAARMTVKTAVQAPKPAPAPARAPKPVALQAARAVLSGVGVESGAEKTRVDVALDALGKRVRRQSHPKALRMAFQAYYAYKTENPGKVRKPYLYYVDYGLDNRTPRGYVFDMDKLKVVDGPFNVAHGRGSASPTAGRPTRFSNRQGSNATSLGLYLAQETYGFSGSFSGRRYTSVGLRLQGVSGKYNSSARARGVVAHGAPYVTRDRAGRSEGCPAMEQGRARTLLPKIARGGLVFLFSPLDRTWMQEDRWANASVAKSTSRRG</sequence>
<dbReference type="InterPro" id="IPR032676">
    <property type="entry name" value="YkuD_2"/>
</dbReference>
<accession>A0A6J4M781</accession>
<dbReference type="AlphaFoldDB" id="A0A6J4M781"/>
<feature type="region of interest" description="Disordered" evidence="1">
    <location>
        <begin position="163"/>
        <end position="182"/>
    </location>
</feature>
<reference evidence="2" key="1">
    <citation type="submission" date="2020-02" db="EMBL/GenBank/DDBJ databases">
        <authorList>
            <person name="Meier V. D."/>
        </authorList>
    </citation>
    <scope>NUCLEOTIDE SEQUENCE</scope>
    <source>
        <strain evidence="2">AVDCRST_MAG89</strain>
    </source>
</reference>